<comment type="caution">
    <text evidence="1">The sequence shown here is derived from an EMBL/GenBank/DDBJ whole genome shotgun (WGS) entry which is preliminary data.</text>
</comment>
<evidence type="ECO:0000313" key="1">
    <source>
        <dbReference type="EMBL" id="MFD1315377.1"/>
    </source>
</evidence>
<sequence>MRIKIIYFFILLVQISFAQVTFKTNVSKTTLGLNERIRVDFTIDKQGADDFTPPDFENFTVLAGPSQSTSFSSINGKTSFKQTYTYIIQPIAKGSFLIGSASITYKDEVIKSNAVRVQVTDAIDIPEDPNDPRFLASQNIHLVAEISNDNPYVGESISIIYKLYVNLNKVNVQNTRELSAPSFNGFWKQNMEVSAWQATDGTYRGEPYKYVVVKKALLIPHKAGELEIDPLEMEVMAGVPMGRRDFFGNMMFNDINFAASSGKRTISVKELPEVGKPLNFTGAVGSFRFDVKANETNLKANESTSIKVELVGKGNLKLIELPKFNAPAGLEIYEPEHQEKINTTMSGMEGSIYDQYAIVPQFKGKFKIPEVSFSYFDPKQEKYFTLNSDALIINVPEGQSMDGQEQVVAKQNVVGNESNIRFIKTKATLKPAQDKTDFYGSPLYYVLLLTPLLAIPAGIFLGKKKEERDSDIVGNKRRKADRLARKYLSEAKRNMGKKEVFYESLERALHNYLKAKLQVETADISSEKVAELLREKKVEQVIIDDFKEVLDDCNYARYTPSSDVQIKEEFEKAKSVLAKLDRFL</sequence>
<dbReference type="Pfam" id="PF13584">
    <property type="entry name" value="BatD"/>
    <property type="match status" value="2"/>
</dbReference>
<dbReference type="PANTHER" id="PTHR40940:SF2">
    <property type="entry name" value="BATD"/>
    <property type="match status" value="1"/>
</dbReference>
<organism evidence="1 2">
    <name type="scientific">Namhaeicola litoreus</name>
    <dbReference type="NCBI Taxonomy" id="1052145"/>
    <lineage>
        <taxon>Bacteria</taxon>
        <taxon>Pseudomonadati</taxon>
        <taxon>Bacteroidota</taxon>
        <taxon>Flavobacteriia</taxon>
        <taxon>Flavobacteriales</taxon>
        <taxon>Flavobacteriaceae</taxon>
        <taxon>Namhaeicola</taxon>
    </lineage>
</organism>
<evidence type="ECO:0000313" key="2">
    <source>
        <dbReference type="Proteomes" id="UP001597201"/>
    </source>
</evidence>
<dbReference type="Proteomes" id="UP001597201">
    <property type="component" value="Unassembled WGS sequence"/>
</dbReference>
<accession>A0ABW3Y0L4</accession>
<protein>
    <submittedName>
        <fullName evidence="1">BatD family protein</fullName>
    </submittedName>
</protein>
<dbReference type="EMBL" id="JBHTMY010000002">
    <property type="protein sequence ID" value="MFD1315377.1"/>
    <property type="molecule type" value="Genomic_DNA"/>
</dbReference>
<reference evidence="2" key="1">
    <citation type="journal article" date="2019" name="Int. J. Syst. Evol. Microbiol.">
        <title>The Global Catalogue of Microorganisms (GCM) 10K type strain sequencing project: providing services to taxonomists for standard genome sequencing and annotation.</title>
        <authorList>
            <consortium name="The Broad Institute Genomics Platform"/>
            <consortium name="The Broad Institute Genome Sequencing Center for Infectious Disease"/>
            <person name="Wu L."/>
            <person name="Ma J."/>
        </authorList>
    </citation>
    <scope>NUCLEOTIDE SEQUENCE [LARGE SCALE GENOMIC DNA]</scope>
    <source>
        <strain evidence="2">CCUG 61485</strain>
    </source>
</reference>
<proteinExistence type="predicted"/>
<keyword evidence="2" id="KW-1185">Reference proteome</keyword>
<dbReference type="InterPro" id="IPR025738">
    <property type="entry name" value="BatD"/>
</dbReference>
<dbReference type="RefSeq" id="WP_377177468.1">
    <property type="nucleotide sequence ID" value="NZ_JBHTMY010000002.1"/>
</dbReference>
<gene>
    <name evidence="1" type="ORF">ACFQ39_07085</name>
</gene>
<dbReference type="PANTHER" id="PTHR40940">
    <property type="entry name" value="PROTEIN BATD-RELATED"/>
    <property type="match status" value="1"/>
</dbReference>
<name>A0ABW3Y0L4_9FLAO</name>